<protein>
    <submittedName>
        <fullName evidence="1">GNAT family N-acetyltransferase</fullName>
    </submittedName>
</protein>
<dbReference type="Pfam" id="PF04339">
    <property type="entry name" value="FemAB_like"/>
    <property type="match status" value="1"/>
</dbReference>
<evidence type="ECO:0000313" key="1">
    <source>
        <dbReference type="EMBL" id="MFC3153369.1"/>
    </source>
</evidence>
<name>A0ABV7HKU1_9GAMM</name>
<dbReference type="RefSeq" id="WP_386723290.1">
    <property type="nucleotide sequence ID" value="NZ_JBHRSZ010000009.1"/>
</dbReference>
<dbReference type="Proteomes" id="UP001595476">
    <property type="component" value="Unassembled WGS sequence"/>
</dbReference>
<dbReference type="InterPro" id="IPR007434">
    <property type="entry name" value="FemAB-like"/>
</dbReference>
<accession>A0ABV7HKU1</accession>
<dbReference type="EMBL" id="JBHRSZ010000009">
    <property type="protein sequence ID" value="MFC3153369.1"/>
    <property type="molecule type" value="Genomic_DNA"/>
</dbReference>
<dbReference type="SUPFAM" id="SSF55729">
    <property type="entry name" value="Acyl-CoA N-acyltransferases (Nat)"/>
    <property type="match status" value="1"/>
</dbReference>
<dbReference type="Gene3D" id="3.40.630.30">
    <property type="match status" value="1"/>
</dbReference>
<sequence>MIDIRFIPSVTDISSAELNCLVGNYPFLSYEFLSLLESSGVVGKGTGWHVSHCVCFQGDRLIAFLPLFFKYHSYGEYVFDQTWAEAYYRYGFDYYPKLVSSVPFTPITGPRFCCALPEDQWQSLHYEVVQAIKSLAVQNEASSYHLLFPTQSEMEKSISTFDFSRRAVHFQWFNRDYQSFDDFLAQFSSRKRKNVKKERKALVDKQIEFELLSGDQVQPGHWDAFYKFYVITYAKRSGHGGYLNKAFFTSLSETMANQIVLVMAKRDGKYIAGALNFKDGEKLYGRYWGAIEHHEFLHFETCYYQGIEYCIEHGLEGFDPGVQGEHKIQRGFEPVFTYSGHWIRDEAFRIAIEKAVVEEGSYIQAYFDETSDAVPFKKPQG</sequence>
<dbReference type="PANTHER" id="PTHR47017">
    <property type="entry name" value="ACYL-COA"/>
    <property type="match status" value="1"/>
</dbReference>
<keyword evidence="2" id="KW-1185">Reference proteome</keyword>
<dbReference type="PANTHER" id="PTHR47017:SF1">
    <property type="entry name" value="ACYL-COA"/>
    <property type="match status" value="1"/>
</dbReference>
<dbReference type="InterPro" id="IPR016181">
    <property type="entry name" value="Acyl_CoA_acyltransferase"/>
</dbReference>
<evidence type="ECO:0000313" key="2">
    <source>
        <dbReference type="Proteomes" id="UP001595476"/>
    </source>
</evidence>
<gene>
    <name evidence="1" type="ORF">ACFOEK_20180</name>
</gene>
<organism evidence="1 2">
    <name type="scientific">Litoribrevibacter euphylliae</name>
    <dbReference type="NCBI Taxonomy" id="1834034"/>
    <lineage>
        <taxon>Bacteria</taxon>
        <taxon>Pseudomonadati</taxon>
        <taxon>Pseudomonadota</taxon>
        <taxon>Gammaproteobacteria</taxon>
        <taxon>Oceanospirillales</taxon>
        <taxon>Oceanospirillaceae</taxon>
        <taxon>Litoribrevibacter</taxon>
    </lineage>
</organism>
<comment type="caution">
    <text evidence="1">The sequence shown here is derived from an EMBL/GenBank/DDBJ whole genome shotgun (WGS) entry which is preliminary data.</text>
</comment>
<reference evidence="2" key="1">
    <citation type="journal article" date="2019" name="Int. J. Syst. Evol. Microbiol.">
        <title>The Global Catalogue of Microorganisms (GCM) 10K type strain sequencing project: providing services to taxonomists for standard genome sequencing and annotation.</title>
        <authorList>
            <consortium name="The Broad Institute Genomics Platform"/>
            <consortium name="The Broad Institute Genome Sequencing Center for Infectious Disease"/>
            <person name="Wu L."/>
            <person name="Ma J."/>
        </authorList>
    </citation>
    <scope>NUCLEOTIDE SEQUENCE [LARGE SCALE GENOMIC DNA]</scope>
    <source>
        <strain evidence="2">KCTC 52438</strain>
    </source>
</reference>
<proteinExistence type="predicted"/>